<evidence type="ECO:0000313" key="4">
    <source>
        <dbReference type="Proteomes" id="UP000639859"/>
    </source>
</evidence>
<feature type="compositionally biased region" description="Gly residues" evidence="1">
    <location>
        <begin position="203"/>
        <end position="214"/>
    </location>
</feature>
<organism evidence="3 4">
    <name type="scientific">Caulobacter hibisci</name>
    <dbReference type="NCBI Taxonomy" id="2035993"/>
    <lineage>
        <taxon>Bacteria</taxon>
        <taxon>Pseudomonadati</taxon>
        <taxon>Pseudomonadota</taxon>
        <taxon>Alphaproteobacteria</taxon>
        <taxon>Caulobacterales</taxon>
        <taxon>Caulobacteraceae</taxon>
        <taxon>Caulobacter</taxon>
    </lineage>
</organism>
<comment type="caution">
    <text evidence="3">The sequence shown here is derived from an EMBL/GenBank/DDBJ whole genome shotgun (WGS) entry which is preliminary data.</text>
</comment>
<sequence length="214" mass="22678">MNAISPSLSRRRKRSSAVALTSLMAGSAFTLSACDDPGSATQWGDPPAAVSGQKVDASSFANLDECKASGDFTADQCKTAYDEAQKASAENAPKFSDQQSCEERYGVDRCVPRSQANGGGSFFTPLLTGFIIGQALEGMSNRGYRGAPMYRDRDGTYYSGSGYPVSRDYLSGRSRVRSDSFDAPSRYEAPTRVQSRSSVISRGGFGGGSRGFGG</sequence>
<evidence type="ECO:0000256" key="1">
    <source>
        <dbReference type="SAM" id="MobiDB-lite"/>
    </source>
</evidence>
<keyword evidence="2" id="KW-0732">Signal</keyword>
<dbReference type="EMBL" id="JADWOX010000002">
    <property type="protein sequence ID" value="MBI1682950.1"/>
    <property type="molecule type" value="Genomic_DNA"/>
</dbReference>
<keyword evidence="4" id="KW-1185">Reference proteome</keyword>
<proteinExistence type="predicted"/>
<feature type="signal peptide" evidence="2">
    <location>
        <begin position="1"/>
        <end position="33"/>
    </location>
</feature>
<evidence type="ECO:0000256" key="2">
    <source>
        <dbReference type="SAM" id="SignalP"/>
    </source>
</evidence>
<gene>
    <name evidence="3" type="ORF">I4Q42_04645</name>
</gene>
<feature type="chain" id="PRO_5045951910" evidence="2">
    <location>
        <begin position="34"/>
        <end position="214"/>
    </location>
</feature>
<protein>
    <submittedName>
        <fullName evidence="3">DUF1190 domain-containing protein</fullName>
    </submittedName>
</protein>
<reference evidence="3 4" key="1">
    <citation type="submission" date="2020-11" db="EMBL/GenBank/DDBJ databases">
        <title>genome sequence of strain KACC 18849.</title>
        <authorList>
            <person name="Gao J."/>
            <person name="Zhang X."/>
        </authorList>
    </citation>
    <scope>NUCLEOTIDE SEQUENCE [LARGE SCALE GENOMIC DNA]</scope>
    <source>
        <strain evidence="3 4">KACC 18849</strain>
    </source>
</reference>
<dbReference type="Proteomes" id="UP000639859">
    <property type="component" value="Unassembled WGS sequence"/>
</dbReference>
<name>A0ABS0SVJ2_9CAUL</name>
<evidence type="ECO:0000313" key="3">
    <source>
        <dbReference type="EMBL" id="MBI1682950.1"/>
    </source>
</evidence>
<feature type="region of interest" description="Disordered" evidence="1">
    <location>
        <begin position="174"/>
        <end position="214"/>
    </location>
</feature>
<dbReference type="RefSeq" id="WP_198574892.1">
    <property type="nucleotide sequence ID" value="NZ_JADWOX010000002.1"/>
</dbReference>
<dbReference type="Pfam" id="PF06693">
    <property type="entry name" value="DUF1190"/>
    <property type="match status" value="1"/>
</dbReference>
<dbReference type="InterPro" id="IPR009576">
    <property type="entry name" value="Biofilm_formation_YgiB"/>
</dbReference>
<accession>A0ABS0SVJ2</accession>